<sequence length="924" mass="100460">MDMDGNEITEKQARMLLAMALLPVTWPFVLAAWLFFRPAVGLVERIRGVAPARPDTAALMKDLGRKYAGSADPLLRGDRRAAAEAAWPTEAYPSLYIDVPEDLERPAAMDGRLFEGVGVSYLAEREIVPDDIADAAHAGKVAQRAFVLSSIGILALVAFFLTMAGSYLPVGMNPYAAAAGIAEVNADIAELRKQTVDPLHVSWPDMKPIELSAPTEGGLVSGFLAGAKAFGFDALHVVLVYVVPILVTVASILSIAWALGKAAPASYLSALLARKGGRYAMPTKDSFVRFQHRADLRERNLKGYAKQLRLATGHQALDPLIGLGKATGALRHRGDQLAPLAGQTLCMDYSSLFQHMVVFGGTGENKTAGILKPIFRQLLDTRSPAGNPLGFFVIDAKAVLWRDFMPKIERAGRLDDVRVIGFGADQWGVDLLAGLDPTQAAGVLRTIMDQQGGGGKDPFWANNAVDIFRHLLVLAEAYRYTPGGQQEWLDTGIDPYSISWVFKAICSPAIVSNATMNVLRSFADDQWDEYGSAIHSATLWSSITWLQNVWATMAENTKSGVVGQVSQILDGLASRQDIRDRFASGRPHPNAEAGRRILPIREALDGRIVMVAVSSLEHGTAAKSILMFLKTGLFRAARLRELEIGSKACQAKPCVYVADEVQEFVSGDTSGLSDGTFWNVARSSGVAGIIATQTMSSLVMALGNEKAAENLVAQFRSKVILRVEDCSASRGESMTTLEMAQALSGRYERCRSFEAGQYESLDAQFAVTGWHPVLSAPDGKPVRPAERRDIVVEGMKAAFLPMKFSKDSVRDPFRPAIDGVGEKQSLYEVDPRYLDDDARVALKDGQAWLQHNMQVAWRREDQHRQTVTTGIETEPGVTPSDFLSMGRFFAYAHLQRAGARVHDIIELEPDYEVGVPAAEAQAAA</sequence>
<dbReference type="Proteomes" id="UP000216998">
    <property type="component" value="Unassembled WGS sequence"/>
</dbReference>
<gene>
    <name evidence="2" type="ORF">CHU95_03410</name>
</gene>
<feature type="transmembrane region" description="Helical" evidence="1">
    <location>
        <begin position="15"/>
        <end position="36"/>
    </location>
</feature>
<feature type="transmembrane region" description="Helical" evidence="1">
    <location>
        <begin position="238"/>
        <end position="259"/>
    </location>
</feature>
<organism evidence="2 3">
    <name type="scientific">Niveispirillum lacus</name>
    <dbReference type="NCBI Taxonomy" id="1981099"/>
    <lineage>
        <taxon>Bacteria</taxon>
        <taxon>Pseudomonadati</taxon>
        <taxon>Pseudomonadota</taxon>
        <taxon>Alphaproteobacteria</taxon>
        <taxon>Rhodospirillales</taxon>
        <taxon>Azospirillaceae</taxon>
        <taxon>Niveispirillum</taxon>
    </lineage>
</organism>
<evidence type="ECO:0000313" key="3">
    <source>
        <dbReference type="Proteomes" id="UP000216998"/>
    </source>
</evidence>
<dbReference type="SUPFAM" id="SSF52540">
    <property type="entry name" value="P-loop containing nucleoside triphosphate hydrolases"/>
    <property type="match status" value="1"/>
</dbReference>
<dbReference type="InterPro" id="IPR027417">
    <property type="entry name" value="P-loop_NTPase"/>
</dbReference>
<keyword evidence="1" id="KW-0812">Transmembrane</keyword>
<keyword evidence="1" id="KW-1133">Transmembrane helix</keyword>
<keyword evidence="3" id="KW-1185">Reference proteome</keyword>
<name>A0A255Z877_9PROT</name>
<evidence type="ECO:0008006" key="4">
    <source>
        <dbReference type="Google" id="ProtNLM"/>
    </source>
</evidence>
<dbReference type="EMBL" id="NOXU01000020">
    <property type="protein sequence ID" value="OYQ36830.1"/>
    <property type="molecule type" value="Genomic_DNA"/>
</dbReference>
<comment type="caution">
    <text evidence="2">The sequence shown here is derived from an EMBL/GenBank/DDBJ whole genome shotgun (WGS) entry which is preliminary data.</text>
</comment>
<dbReference type="Gene3D" id="3.40.50.300">
    <property type="entry name" value="P-loop containing nucleotide triphosphate hydrolases"/>
    <property type="match status" value="1"/>
</dbReference>
<accession>A0A255Z877</accession>
<feature type="transmembrane region" description="Helical" evidence="1">
    <location>
        <begin position="145"/>
        <end position="168"/>
    </location>
</feature>
<protein>
    <recommendedName>
        <fullName evidence="4">TraD/TraG TraM recognition site domain-containing protein</fullName>
    </recommendedName>
</protein>
<evidence type="ECO:0000313" key="2">
    <source>
        <dbReference type="EMBL" id="OYQ36830.1"/>
    </source>
</evidence>
<proteinExistence type="predicted"/>
<dbReference type="AlphaFoldDB" id="A0A255Z877"/>
<evidence type="ECO:0000256" key="1">
    <source>
        <dbReference type="SAM" id="Phobius"/>
    </source>
</evidence>
<keyword evidence="1" id="KW-0472">Membrane</keyword>
<reference evidence="2 3" key="1">
    <citation type="submission" date="2017-07" db="EMBL/GenBank/DDBJ databases">
        <title>Niveispirillum cyanobacteriorum sp. nov., isolated from cyanobacterial aggregates in a eutrophic lake.</title>
        <authorList>
            <person name="Cai H."/>
        </authorList>
    </citation>
    <scope>NUCLEOTIDE SEQUENCE [LARGE SCALE GENOMIC DNA]</scope>
    <source>
        <strain evidence="3">TH1-14</strain>
    </source>
</reference>